<proteinExistence type="predicted"/>
<evidence type="ECO:0000313" key="3">
    <source>
        <dbReference type="Proteomes" id="UP000580250"/>
    </source>
</evidence>
<feature type="chain" id="PRO_5028406132" evidence="1">
    <location>
        <begin position="16"/>
        <end position="414"/>
    </location>
</feature>
<evidence type="ECO:0000256" key="1">
    <source>
        <dbReference type="SAM" id="SignalP"/>
    </source>
</evidence>
<dbReference type="EMBL" id="CAJEWN010000068">
    <property type="protein sequence ID" value="CAD2158018.1"/>
    <property type="molecule type" value="Genomic_DNA"/>
</dbReference>
<keyword evidence="1" id="KW-0732">Signal</keyword>
<comment type="caution">
    <text evidence="2">The sequence shown here is derived from an EMBL/GenBank/DDBJ whole genome shotgun (WGS) entry which is preliminary data.</text>
</comment>
<dbReference type="AlphaFoldDB" id="A0A6V7UH08"/>
<protein>
    <submittedName>
        <fullName evidence="2">Uncharacterized protein</fullName>
    </submittedName>
</protein>
<dbReference type="Proteomes" id="UP000580250">
    <property type="component" value="Unassembled WGS sequence"/>
</dbReference>
<feature type="signal peptide" evidence="1">
    <location>
        <begin position="1"/>
        <end position="15"/>
    </location>
</feature>
<accession>A0A6V7UH08</accession>
<sequence>MWLFLLFMCFSYLNAVPHGGGGTSKPSSNANEIEDSILQEYPKYANMDFSDGHLQALLKTSQNYPLRAPKPSTERIEGVGNTFNTFSNMFNPNFSNMFSNNFNQRLQPTPSIEDMFFQSNPNCAEITFENGHLPEMLKLIREHPISKLYNKYSTTQKIDQMGEDANADFAANTKLHNICQEIRNSGNPNLDCSRLYEIYQKDVKECLKRHGERNQIRKSIFTSPDNPLNKTKINPIPLPQFSRDLSKQLYNFQTITTQSIYSPVWRSTICLASNTPPVPHALAQNFFNHQKKSNPQYAMKPPLPVRIQNQPLPNGPGTNHQLIIAPTYAINHKQQTQQDITSIPFHQQGGQIQPQPQHISGQNQQIHQQHHVVEDHPFHPKNSLKQQVQHDRKTFLTFRLMDTSNNMLEQTTIS</sequence>
<gene>
    <name evidence="2" type="ORF">MENT_LOCUS12941</name>
</gene>
<evidence type="ECO:0000313" key="2">
    <source>
        <dbReference type="EMBL" id="CAD2158018.1"/>
    </source>
</evidence>
<reference evidence="2 3" key="1">
    <citation type="submission" date="2020-08" db="EMBL/GenBank/DDBJ databases">
        <authorList>
            <person name="Koutsovoulos G."/>
            <person name="Danchin GJ E."/>
        </authorList>
    </citation>
    <scope>NUCLEOTIDE SEQUENCE [LARGE SCALE GENOMIC DNA]</scope>
</reference>
<name>A0A6V7UH08_MELEN</name>
<organism evidence="2 3">
    <name type="scientific">Meloidogyne enterolobii</name>
    <name type="common">Root-knot nematode worm</name>
    <name type="synonym">Meloidogyne mayaguensis</name>
    <dbReference type="NCBI Taxonomy" id="390850"/>
    <lineage>
        <taxon>Eukaryota</taxon>
        <taxon>Metazoa</taxon>
        <taxon>Ecdysozoa</taxon>
        <taxon>Nematoda</taxon>
        <taxon>Chromadorea</taxon>
        <taxon>Rhabditida</taxon>
        <taxon>Tylenchina</taxon>
        <taxon>Tylenchomorpha</taxon>
        <taxon>Tylenchoidea</taxon>
        <taxon>Meloidogynidae</taxon>
        <taxon>Meloidogyninae</taxon>
        <taxon>Meloidogyne</taxon>
    </lineage>
</organism>